<dbReference type="InterPro" id="IPR008753">
    <property type="entry name" value="Peptidase_M13_N"/>
</dbReference>
<feature type="signal peptide" evidence="10">
    <location>
        <begin position="1"/>
        <end position="27"/>
    </location>
</feature>
<gene>
    <name evidence="13" type="ORF">SAMN05421819_2922</name>
</gene>
<feature type="domain" description="Peptidase M13 N-terminal" evidence="12">
    <location>
        <begin position="55"/>
        <end position="434"/>
    </location>
</feature>
<name>A0A1H6A4C6_9BACT</name>
<evidence type="ECO:0000256" key="8">
    <source>
        <dbReference type="ARBA" id="ARBA00023157"/>
    </source>
</evidence>
<evidence type="ECO:0000256" key="4">
    <source>
        <dbReference type="ARBA" id="ARBA00022723"/>
    </source>
</evidence>
<dbReference type="PRINTS" id="PR00786">
    <property type="entry name" value="NEPRILYSIN"/>
</dbReference>
<keyword evidence="3" id="KW-0645">Protease</keyword>
<evidence type="ECO:0000256" key="3">
    <source>
        <dbReference type="ARBA" id="ARBA00022670"/>
    </source>
</evidence>
<dbReference type="InterPro" id="IPR042089">
    <property type="entry name" value="Peptidase_M13_dom_2"/>
</dbReference>
<feature type="chain" id="PRO_5009292284" evidence="10">
    <location>
        <begin position="28"/>
        <end position="688"/>
    </location>
</feature>
<evidence type="ECO:0000313" key="13">
    <source>
        <dbReference type="EMBL" id="SEG43578.1"/>
    </source>
</evidence>
<dbReference type="PANTHER" id="PTHR11733">
    <property type="entry name" value="ZINC METALLOPROTEASE FAMILY M13 NEPRILYSIN-RELATED"/>
    <property type="match status" value="1"/>
</dbReference>
<dbReference type="AlphaFoldDB" id="A0A1H6A4C6"/>
<dbReference type="PANTHER" id="PTHR11733:SF167">
    <property type="entry name" value="FI17812P1-RELATED"/>
    <property type="match status" value="1"/>
</dbReference>
<protein>
    <submittedName>
        <fullName evidence="13">Endothelin-converting enzyme Metallo peptidase. MEROPS family M13</fullName>
    </submittedName>
</protein>
<keyword evidence="14" id="KW-1185">Reference proteome</keyword>
<keyword evidence="9" id="KW-0325">Glycoprotein</keyword>
<dbReference type="CDD" id="cd08662">
    <property type="entry name" value="M13"/>
    <property type="match status" value="1"/>
</dbReference>
<dbReference type="GO" id="GO:0016485">
    <property type="term" value="P:protein processing"/>
    <property type="evidence" value="ECO:0007669"/>
    <property type="project" value="TreeGrafter"/>
</dbReference>
<keyword evidence="6" id="KW-0862">Zinc</keyword>
<dbReference type="GO" id="GO:0005886">
    <property type="term" value="C:plasma membrane"/>
    <property type="evidence" value="ECO:0007669"/>
    <property type="project" value="TreeGrafter"/>
</dbReference>
<dbReference type="EMBL" id="FNVA01000005">
    <property type="protein sequence ID" value="SEG43578.1"/>
    <property type="molecule type" value="Genomic_DNA"/>
</dbReference>
<dbReference type="Gene3D" id="1.10.1380.10">
    <property type="entry name" value="Neutral endopeptidase , domain2"/>
    <property type="match status" value="1"/>
</dbReference>
<evidence type="ECO:0000256" key="5">
    <source>
        <dbReference type="ARBA" id="ARBA00022801"/>
    </source>
</evidence>
<dbReference type="Pfam" id="PF05649">
    <property type="entry name" value="Peptidase_M13_N"/>
    <property type="match status" value="1"/>
</dbReference>
<comment type="cofactor">
    <cofactor evidence="1">
        <name>Zn(2+)</name>
        <dbReference type="ChEBI" id="CHEBI:29105"/>
    </cofactor>
</comment>
<dbReference type="Gene3D" id="3.40.390.10">
    <property type="entry name" value="Collagenase (Catalytic Domain)"/>
    <property type="match status" value="1"/>
</dbReference>
<dbReference type="RefSeq" id="WP_235011608.1">
    <property type="nucleotide sequence ID" value="NZ_FNVA01000005.1"/>
</dbReference>
<dbReference type="InterPro" id="IPR024079">
    <property type="entry name" value="MetalloPept_cat_dom_sf"/>
</dbReference>
<evidence type="ECO:0000256" key="1">
    <source>
        <dbReference type="ARBA" id="ARBA00001947"/>
    </source>
</evidence>
<feature type="domain" description="Peptidase M13 C-terminal" evidence="11">
    <location>
        <begin position="486"/>
        <end position="687"/>
    </location>
</feature>
<keyword evidence="7" id="KW-0482">Metalloprotease</keyword>
<dbReference type="FunFam" id="3.40.390.10:FF:000076">
    <property type="entry name" value="membrane metallo-endopeptidase-like 1"/>
    <property type="match status" value="1"/>
</dbReference>
<accession>A0A1H6A4C6</accession>
<keyword evidence="10" id="KW-0732">Signal</keyword>
<organism evidence="13 14">
    <name type="scientific">Bryocella elongata</name>
    <dbReference type="NCBI Taxonomy" id="863522"/>
    <lineage>
        <taxon>Bacteria</taxon>
        <taxon>Pseudomonadati</taxon>
        <taxon>Acidobacteriota</taxon>
        <taxon>Terriglobia</taxon>
        <taxon>Terriglobales</taxon>
        <taxon>Acidobacteriaceae</taxon>
        <taxon>Bryocella</taxon>
    </lineage>
</organism>
<dbReference type="SUPFAM" id="SSF55486">
    <property type="entry name" value="Metalloproteases ('zincins'), catalytic domain"/>
    <property type="match status" value="1"/>
</dbReference>
<evidence type="ECO:0000259" key="11">
    <source>
        <dbReference type="Pfam" id="PF01431"/>
    </source>
</evidence>
<comment type="similarity">
    <text evidence="2">Belongs to the peptidase M13 family.</text>
</comment>
<proteinExistence type="inferred from homology"/>
<keyword evidence="4" id="KW-0479">Metal-binding</keyword>
<evidence type="ECO:0000313" key="14">
    <source>
        <dbReference type="Proteomes" id="UP000236728"/>
    </source>
</evidence>
<evidence type="ECO:0000259" key="12">
    <source>
        <dbReference type="Pfam" id="PF05649"/>
    </source>
</evidence>
<dbReference type="Proteomes" id="UP000236728">
    <property type="component" value="Unassembled WGS sequence"/>
</dbReference>
<keyword evidence="5" id="KW-0378">Hydrolase</keyword>
<evidence type="ECO:0000256" key="6">
    <source>
        <dbReference type="ARBA" id="ARBA00022833"/>
    </source>
</evidence>
<evidence type="ECO:0000256" key="9">
    <source>
        <dbReference type="ARBA" id="ARBA00023180"/>
    </source>
</evidence>
<evidence type="ECO:0000256" key="7">
    <source>
        <dbReference type="ARBA" id="ARBA00023049"/>
    </source>
</evidence>
<evidence type="ECO:0000256" key="10">
    <source>
        <dbReference type="SAM" id="SignalP"/>
    </source>
</evidence>
<dbReference type="GO" id="GO:0004222">
    <property type="term" value="F:metalloendopeptidase activity"/>
    <property type="evidence" value="ECO:0007669"/>
    <property type="project" value="InterPro"/>
</dbReference>
<dbReference type="InterPro" id="IPR018497">
    <property type="entry name" value="Peptidase_M13_C"/>
</dbReference>
<dbReference type="GO" id="GO:0046872">
    <property type="term" value="F:metal ion binding"/>
    <property type="evidence" value="ECO:0007669"/>
    <property type="project" value="UniProtKB-KW"/>
</dbReference>
<evidence type="ECO:0000256" key="2">
    <source>
        <dbReference type="ARBA" id="ARBA00007357"/>
    </source>
</evidence>
<reference evidence="13 14" key="1">
    <citation type="submission" date="2016-10" db="EMBL/GenBank/DDBJ databases">
        <authorList>
            <person name="de Groot N.N."/>
        </authorList>
    </citation>
    <scope>NUCLEOTIDE SEQUENCE [LARGE SCALE GENOMIC DNA]</scope>
    <source>
        <strain evidence="13 14">DSM 22489</strain>
    </source>
</reference>
<dbReference type="InterPro" id="IPR000718">
    <property type="entry name" value="Peptidase_M13"/>
</dbReference>
<keyword evidence="8" id="KW-1015">Disulfide bond</keyword>
<dbReference type="PROSITE" id="PS51885">
    <property type="entry name" value="NEPRILYSIN"/>
    <property type="match status" value="1"/>
</dbReference>
<dbReference type="Pfam" id="PF01431">
    <property type="entry name" value="Peptidase_M13"/>
    <property type="match status" value="1"/>
</dbReference>
<sequence length="688" mass="76389">MFRPASLALAAGIAAGLALAAATSALAQQPEPKPLTAMPYSPSLDVTSMDRTVDPCTDFYKYSCGGWMKNNPIPADQASWSVYGKLTNENQQFLWGILEQDAKLAQRNTVQQKIGDYYAACMDTSAIDAAGIKPIEAALKRIDKLSTREAILTALPYLEHELMGTFFFNSGVEQDAENSDVMMVGIGAGGLGLPDRDYYLKTDDKSVALRTKYVALLVKLLVDSGESEAQAKADADATMRIETALAKSQLTRVERRDPHKIFHRTSMADLQKMAPAIDWPVYFRVQGPKSVTTLNVSQPAFVKEINAELKDEPVDALRGYLRAHVMLGAAPSLAQPIAQAHFDFFSTTLRGTPSMPPRWKTCVRAVDRNLGEALGQEFVARTFTPQMKADTDRMTQQIEAAMKQEIEGLDWMTPETKKQALEKLHEVRNKIGYPTTWRDYTALDVEKTGYFGNALRASRFEEAREWNKLGKPVDRNEWGMTPPTVNAYYDPSMNDINFPAGVLQPPLYDPKEDAAPNYGNTGSTIGHELTHAFDDEGRQFDGKGNLRDWWTPADAKGFEDRINCIRDQYAGYVVVDDIHIQSKLTSGEDVADLGGTLLGYMAWKVQTATENLEDKDGLTPDQRYFVGMAQWACENERPENQRANALTDPHSPGWARVNGVVVNMPEFQKAFGCKVGQPMVHVPACKVW</sequence>